<accession>A0AAD2AC21</accession>
<evidence type="ECO:0000313" key="2">
    <source>
        <dbReference type="EMBL" id="CAI9784729.1"/>
    </source>
</evidence>
<keyword evidence="3" id="KW-1185">Reference proteome</keyword>
<name>A0AAD2AC21_9LAMI</name>
<organism evidence="2 3">
    <name type="scientific">Fraxinus pennsylvanica</name>
    <dbReference type="NCBI Taxonomy" id="56036"/>
    <lineage>
        <taxon>Eukaryota</taxon>
        <taxon>Viridiplantae</taxon>
        <taxon>Streptophyta</taxon>
        <taxon>Embryophyta</taxon>
        <taxon>Tracheophyta</taxon>
        <taxon>Spermatophyta</taxon>
        <taxon>Magnoliopsida</taxon>
        <taxon>eudicotyledons</taxon>
        <taxon>Gunneridae</taxon>
        <taxon>Pentapetalae</taxon>
        <taxon>asterids</taxon>
        <taxon>lamiids</taxon>
        <taxon>Lamiales</taxon>
        <taxon>Oleaceae</taxon>
        <taxon>Oleeae</taxon>
        <taxon>Fraxinus</taxon>
    </lineage>
</organism>
<protein>
    <submittedName>
        <fullName evidence="2">Uncharacterized protein</fullName>
    </submittedName>
</protein>
<dbReference type="EMBL" id="OU503056">
    <property type="protein sequence ID" value="CAI9784729.1"/>
    <property type="molecule type" value="Genomic_DNA"/>
</dbReference>
<feature type="chain" id="PRO_5041925757" evidence="1">
    <location>
        <begin position="21"/>
        <end position="104"/>
    </location>
</feature>
<feature type="signal peptide" evidence="1">
    <location>
        <begin position="1"/>
        <end position="20"/>
    </location>
</feature>
<evidence type="ECO:0000313" key="3">
    <source>
        <dbReference type="Proteomes" id="UP000834106"/>
    </source>
</evidence>
<dbReference type="Proteomes" id="UP000834106">
    <property type="component" value="Chromosome 21"/>
</dbReference>
<sequence>MEFSMKFLAIMSLSLLVSMSTEMGGPLLANAQCACNPITCDTACNIHGYNRGCCEFSAWYRGFLCVCSNQDICLQRTTMEVKIGEKTMMIEATPKRSFIKEPVD</sequence>
<dbReference type="AlphaFoldDB" id="A0AAD2AC21"/>
<keyword evidence="1" id="KW-0732">Signal</keyword>
<proteinExistence type="predicted"/>
<gene>
    <name evidence="2" type="ORF">FPE_LOCUS32159</name>
</gene>
<evidence type="ECO:0000256" key="1">
    <source>
        <dbReference type="SAM" id="SignalP"/>
    </source>
</evidence>
<reference evidence="2" key="1">
    <citation type="submission" date="2023-05" db="EMBL/GenBank/DDBJ databases">
        <authorList>
            <person name="Huff M."/>
        </authorList>
    </citation>
    <scope>NUCLEOTIDE SEQUENCE</scope>
</reference>